<dbReference type="PANTHER" id="PTHR47506">
    <property type="entry name" value="TRANSCRIPTIONAL REGULATORY PROTEIN"/>
    <property type="match status" value="1"/>
</dbReference>
<keyword evidence="2 4" id="KW-0238">DNA-binding</keyword>
<reference evidence="6" key="1">
    <citation type="journal article" date="2014" name="Int. J. Syst. Evol. Microbiol.">
        <title>Complete genome sequence of Corynebacterium casei LMG S-19264T (=DSM 44701T), isolated from a smear-ripened cheese.</title>
        <authorList>
            <consortium name="US DOE Joint Genome Institute (JGI-PGF)"/>
            <person name="Walter F."/>
            <person name="Albersmeier A."/>
            <person name="Kalinowski J."/>
            <person name="Ruckert C."/>
        </authorList>
    </citation>
    <scope>NUCLEOTIDE SEQUENCE</scope>
    <source>
        <strain evidence="6">JCM 4369</strain>
    </source>
</reference>
<evidence type="ECO:0000256" key="3">
    <source>
        <dbReference type="ARBA" id="ARBA00023163"/>
    </source>
</evidence>
<organism evidence="6 7">
    <name type="scientific">Streptomyces filipinensis</name>
    <dbReference type="NCBI Taxonomy" id="66887"/>
    <lineage>
        <taxon>Bacteria</taxon>
        <taxon>Bacillati</taxon>
        <taxon>Actinomycetota</taxon>
        <taxon>Actinomycetes</taxon>
        <taxon>Kitasatosporales</taxon>
        <taxon>Streptomycetaceae</taxon>
        <taxon>Streptomyces</taxon>
    </lineage>
</organism>
<dbReference type="Gene3D" id="1.10.357.10">
    <property type="entry name" value="Tetracycline Repressor, domain 2"/>
    <property type="match status" value="1"/>
</dbReference>
<evidence type="ECO:0000259" key="5">
    <source>
        <dbReference type="PROSITE" id="PS50977"/>
    </source>
</evidence>
<dbReference type="InterPro" id="IPR009057">
    <property type="entry name" value="Homeodomain-like_sf"/>
</dbReference>
<dbReference type="Pfam" id="PF00440">
    <property type="entry name" value="TetR_N"/>
    <property type="match status" value="1"/>
</dbReference>
<proteinExistence type="predicted"/>
<dbReference type="PRINTS" id="PR00455">
    <property type="entry name" value="HTHTETR"/>
</dbReference>
<evidence type="ECO:0000313" key="7">
    <source>
        <dbReference type="Proteomes" id="UP000618795"/>
    </source>
</evidence>
<reference evidence="6" key="2">
    <citation type="submission" date="2020-09" db="EMBL/GenBank/DDBJ databases">
        <authorList>
            <person name="Sun Q."/>
            <person name="Ohkuma M."/>
        </authorList>
    </citation>
    <scope>NUCLEOTIDE SEQUENCE</scope>
    <source>
        <strain evidence="6">JCM 4369</strain>
    </source>
</reference>
<dbReference type="PROSITE" id="PS50977">
    <property type="entry name" value="HTH_TETR_2"/>
    <property type="match status" value="1"/>
</dbReference>
<keyword evidence="3" id="KW-0804">Transcription</keyword>
<feature type="DNA-binding region" description="H-T-H motif" evidence="4">
    <location>
        <begin position="32"/>
        <end position="51"/>
    </location>
</feature>
<name>A0A918IDR7_9ACTN</name>
<comment type="caution">
    <text evidence="6">The sequence shown here is derived from an EMBL/GenBank/DDBJ whole genome shotgun (WGS) entry which is preliminary data.</text>
</comment>
<evidence type="ECO:0000256" key="1">
    <source>
        <dbReference type="ARBA" id="ARBA00023015"/>
    </source>
</evidence>
<keyword evidence="1" id="KW-0805">Transcription regulation</keyword>
<protein>
    <submittedName>
        <fullName evidence="6">TetR family transcriptional regulator</fullName>
    </submittedName>
</protein>
<dbReference type="Proteomes" id="UP000618795">
    <property type="component" value="Unassembled WGS sequence"/>
</dbReference>
<dbReference type="AlphaFoldDB" id="A0A918IDR7"/>
<evidence type="ECO:0000313" key="6">
    <source>
        <dbReference type="EMBL" id="GGV05968.1"/>
    </source>
</evidence>
<sequence>MGRVSQAQAQANRQRVVERASQLFREQGTGVSVADLMKAAGLTHGGFYKQFASKEALIDEAVTHAFGELAELHATTLEEHEGQRVEAQQSLIDGYLSVRHRDNPASGCPVAALATDMARDSGDHGAHRAYAEGVQDFTQWLATDDEDGIARLCTMLGALLLARATKNSPLSGQVLSAARAALSPAPQNPASDIHC</sequence>
<evidence type="ECO:0000256" key="2">
    <source>
        <dbReference type="ARBA" id="ARBA00023125"/>
    </source>
</evidence>
<accession>A0A918IDR7</accession>
<dbReference type="SUPFAM" id="SSF48498">
    <property type="entry name" value="Tetracyclin repressor-like, C-terminal domain"/>
    <property type="match status" value="1"/>
</dbReference>
<dbReference type="InterPro" id="IPR036271">
    <property type="entry name" value="Tet_transcr_reg_TetR-rel_C_sf"/>
</dbReference>
<feature type="domain" description="HTH tetR-type" evidence="5">
    <location>
        <begin position="10"/>
        <end position="69"/>
    </location>
</feature>
<gene>
    <name evidence="6" type="ORF">GCM10010260_49240</name>
</gene>
<dbReference type="EMBL" id="BMTD01000011">
    <property type="protein sequence ID" value="GGV05968.1"/>
    <property type="molecule type" value="Genomic_DNA"/>
</dbReference>
<dbReference type="GO" id="GO:0003677">
    <property type="term" value="F:DNA binding"/>
    <property type="evidence" value="ECO:0007669"/>
    <property type="project" value="UniProtKB-UniRule"/>
</dbReference>
<evidence type="ECO:0000256" key="4">
    <source>
        <dbReference type="PROSITE-ProRule" id="PRU00335"/>
    </source>
</evidence>
<keyword evidence="7" id="KW-1185">Reference proteome</keyword>
<dbReference type="RefSeq" id="WP_191875688.1">
    <property type="nucleotide sequence ID" value="NZ_BMTD01000011.1"/>
</dbReference>
<dbReference type="Gene3D" id="1.10.10.60">
    <property type="entry name" value="Homeodomain-like"/>
    <property type="match status" value="1"/>
</dbReference>
<dbReference type="InterPro" id="IPR001647">
    <property type="entry name" value="HTH_TetR"/>
</dbReference>
<dbReference type="SUPFAM" id="SSF46689">
    <property type="entry name" value="Homeodomain-like"/>
    <property type="match status" value="1"/>
</dbReference>
<dbReference type="PANTHER" id="PTHR47506:SF7">
    <property type="entry name" value="TRANSCRIPTIONAL REGULATORY PROTEIN"/>
    <property type="match status" value="1"/>
</dbReference>